<feature type="domain" description="Prokaryotic YEATS" evidence="2">
    <location>
        <begin position="335"/>
        <end position="381"/>
    </location>
</feature>
<gene>
    <name evidence="3" type="ORF">I4Q42_22955</name>
</gene>
<feature type="transmembrane region" description="Helical" evidence="1">
    <location>
        <begin position="27"/>
        <end position="51"/>
    </location>
</feature>
<feature type="transmembrane region" description="Helical" evidence="1">
    <location>
        <begin position="71"/>
        <end position="93"/>
    </location>
</feature>
<evidence type="ECO:0000259" key="2">
    <source>
        <dbReference type="Pfam" id="PF20305"/>
    </source>
</evidence>
<evidence type="ECO:0000313" key="4">
    <source>
        <dbReference type="Proteomes" id="UP000639859"/>
    </source>
</evidence>
<reference evidence="3 4" key="1">
    <citation type="submission" date="2020-11" db="EMBL/GenBank/DDBJ databases">
        <title>genome sequence of strain KACC 18849.</title>
        <authorList>
            <person name="Gao J."/>
            <person name="Zhang X."/>
        </authorList>
    </citation>
    <scope>NUCLEOTIDE SEQUENCE [LARGE SCALE GENOMIC DNA]</scope>
    <source>
        <strain evidence="3 4">KACC 18849</strain>
    </source>
</reference>
<keyword evidence="1" id="KW-0812">Transmembrane</keyword>
<organism evidence="3 4">
    <name type="scientific">Caulobacter hibisci</name>
    <dbReference type="NCBI Taxonomy" id="2035993"/>
    <lineage>
        <taxon>Bacteria</taxon>
        <taxon>Pseudomonadati</taxon>
        <taxon>Pseudomonadota</taxon>
        <taxon>Alphaproteobacteria</taxon>
        <taxon>Caulobacterales</taxon>
        <taxon>Caulobacteraceae</taxon>
        <taxon>Caulobacter</taxon>
    </lineage>
</organism>
<evidence type="ECO:0000256" key="1">
    <source>
        <dbReference type="SAM" id="Phobius"/>
    </source>
</evidence>
<dbReference type="Proteomes" id="UP000639859">
    <property type="component" value="Unassembled WGS sequence"/>
</dbReference>
<name>A0ABS0T4X6_9CAUL</name>
<dbReference type="Pfam" id="PF20305">
    <property type="entry name" value="pYEATS"/>
    <property type="match status" value="1"/>
</dbReference>
<keyword evidence="1" id="KW-1133">Transmembrane helix</keyword>
<dbReference type="InterPro" id="IPR046888">
    <property type="entry name" value="pYEATS"/>
</dbReference>
<feature type="transmembrane region" description="Helical" evidence="1">
    <location>
        <begin position="172"/>
        <end position="193"/>
    </location>
</feature>
<evidence type="ECO:0000313" key="3">
    <source>
        <dbReference type="EMBL" id="MBI1686536.1"/>
    </source>
</evidence>
<accession>A0ABS0T4X6</accession>
<keyword evidence="4" id="KW-1185">Reference proteome</keyword>
<protein>
    <recommendedName>
        <fullName evidence="2">Prokaryotic YEATS domain-containing protein</fullName>
    </recommendedName>
</protein>
<comment type="caution">
    <text evidence="3">The sequence shown here is derived from an EMBL/GenBank/DDBJ whole genome shotgun (WGS) entry which is preliminary data.</text>
</comment>
<dbReference type="EMBL" id="JADWOX010000023">
    <property type="protein sequence ID" value="MBI1686536.1"/>
    <property type="molecule type" value="Genomic_DNA"/>
</dbReference>
<dbReference type="RefSeq" id="WP_198578422.1">
    <property type="nucleotide sequence ID" value="NZ_JADWOX010000023.1"/>
</dbReference>
<proteinExistence type="predicted"/>
<keyword evidence="1" id="KW-0472">Membrane</keyword>
<sequence length="393" mass="41725">MLQWLSAFFTGSPQARVDPRLGSSPTLLALTVLFTLAALGIVALFTASWVVCPDSAEAGRCSIGARFNGHFLAFGVMAGTAGACGGGLLGLLFGLPTSAARAVAQTNANPHGPGQDNPWFTDNTAMEQIADWLTKIIVGLSLVNFDRFLLHGWEVSVEVSRAMSGQADAGPAIGGLTLAPSVLIGFAISYIWIRRFLPGELASARLSMIERQAMSMQYMSGRQKIEAAERSGAKQAVPSANAQEITARTSQAVAVASSQVGAAFEMPPVVAQGANELDPWQGQFLSHPHQAGSIKLDAQVKALPGDADWFSITILINFADEATAAHLADSPARLYLHPTFPNPIRDIRLGKMGFALELVGWGAFTVGLQLQNDERYELNLALLPNAPAVFKAR</sequence>